<protein>
    <submittedName>
        <fullName evidence="8">Septum site-determining protein MinC</fullName>
    </submittedName>
</protein>
<keyword evidence="4" id="KW-0131">Cell cycle</keyword>
<comment type="caution">
    <text evidence="8">The sequence shown here is derived from an EMBL/GenBank/DDBJ whole genome shotgun (WGS) entry which is preliminary data.</text>
</comment>
<evidence type="ECO:0000256" key="1">
    <source>
        <dbReference type="ARBA" id="ARBA00006291"/>
    </source>
</evidence>
<dbReference type="InterPro" id="IPR005526">
    <property type="entry name" value="Septum_form_inhib_MinC_C"/>
</dbReference>
<dbReference type="InterPro" id="IPR016098">
    <property type="entry name" value="CAP/MinC_C"/>
</dbReference>
<evidence type="ECO:0000256" key="4">
    <source>
        <dbReference type="ARBA" id="ARBA00023306"/>
    </source>
</evidence>
<gene>
    <name evidence="8" type="ORF">ACFQ5M_03315</name>
</gene>
<dbReference type="RefSeq" id="WP_125714260.1">
    <property type="nucleotide sequence ID" value="NZ_JBHTOP010000005.1"/>
</dbReference>
<evidence type="ECO:0000259" key="7">
    <source>
        <dbReference type="Pfam" id="PF22642"/>
    </source>
</evidence>
<dbReference type="Pfam" id="PF22642">
    <property type="entry name" value="MinC_N_1"/>
    <property type="match status" value="1"/>
</dbReference>
<keyword evidence="2" id="KW-0132">Cell division</keyword>
<accession>A0ABW4J6A8</accession>
<evidence type="ECO:0000313" key="8">
    <source>
        <dbReference type="EMBL" id="MFD1671123.1"/>
    </source>
</evidence>
<sequence>MDSVSLKGRKNGYEINLNANANFDDNITDLLNLLQRLSQSEQEDHGDLDFFLNTGRRLLDEPQIQRIQALFDKFQHFKLAHLAADVLDKSQAQTQVRKQGIHAEMSVIRSGQEVVYESDVLFLGNLHAGGVLKSTGSIFVLGQCEGILYAGYPDNDMAVIVGDISQATQVRISDTIEIIDPKRQHFSKDTIALINDLHVLDFDTSDHLLALRPKLYRKMEDNL</sequence>
<dbReference type="PANTHER" id="PTHR34108">
    <property type="entry name" value="SEPTUM SITE-DETERMINING PROTEIN MINC"/>
    <property type="match status" value="1"/>
</dbReference>
<feature type="domain" description="Septum formation inhibitor MinC C-terminal" evidence="6">
    <location>
        <begin position="107"/>
        <end position="194"/>
    </location>
</feature>
<dbReference type="InterPro" id="IPR036145">
    <property type="entry name" value="MinC_C_sf"/>
</dbReference>
<organism evidence="8 9">
    <name type="scientific">Agrilactobacillus yilanensis</name>
    <dbReference type="NCBI Taxonomy" id="2485997"/>
    <lineage>
        <taxon>Bacteria</taxon>
        <taxon>Bacillati</taxon>
        <taxon>Bacillota</taxon>
        <taxon>Bacilli</taxon>
        <taxon>Lactobacillales</taxon>
        <taxon>Lactobacillaceae</taxon>
        <taxon>Agrilactobacillus</taxon>
    </lineage>
</organism>
<dbReference type="EMBL" id="JBHTOP010000005">
    <property type="protein sequence ID" value="MFD1671123.1"/>
    <property type="molecule type" value="Genomic_DNA"/>
</dbReference>
<dbReference type="PANTHER" id="PTHR34108:SF1">
    <property type="entry name" value="SEPTUM SITE-DETERMINING PROTEIN MINC"/>
    <property type="match status" value="1"/>
</dbReference>
<dbReference type="Proteomes" id="UP001597267">
    <property type="component" value="Unassembled WGS sequence"/>
</dbReference>
<dbReference type="Gene3D" id="3.30.160.540">
    <property type="match status" value="1"/>
</dbReference>
<evidence type="ECO:0000256" key="5">
    <source>
        <dbReference type="ARBA" id="ARBA00046874"/>
    </source>
</evidence>
<evidence type="ECO:0000256" key="2">
    <source>
        <dbReference type="ARBA" id="ARBA00022618"/>
    </source>
</evidence>
<feature type="domain" description="Septum site-determining protein MinC N-terminal" evidence="7">
    <location>
        <begin position="4"/>
        <end position="79"/>
    </location>
</feature>
<comment type="subunit">
    <text evidence="5">Interacts with MinD and FtsZ.</text>
</comment>
<dbReference type="InterPro" id="IPR055219">
    <property type="entry name" value="MinC_N_1"/>
</dbReference>
<dbReference type="Pfam" id="PF03775">
    <property type="entry name" value="MinC_C"/>
    <property type="match status" value="1"/>
</dbReference>
<evidence type="ECO:0000313" key="9">
    <source>
        <dbReference type="Proteomes" id="UP001597267"/>
    </source>
</evidence>
<comment type="similarity">
    <text evidence="1">Belongs to the MinC family.</text>
</comment>
<dbReference type="SUPFAM" id="SSF63848">
    <property type="entry name" value="Cell-division inhibitor MinC, C-terminal domain"/>
    <property type="match status" value="1"/>
</dbReference>
<dbReference type="InterPro" id="IPR013033">
    <property type="entry name" value="MinC"/>
</dbReference>
<name>A0ABW4J6A8_9LACO</name>
<proteinExistence type="inferred from homology"/>
<evidence type="ECO:0000259" key="6">
    <source>
        <dbReference type="Pfam" id="PF03775"/>
    </source>
</evidence>
<reference evidence="9" key="1">
    <citation type="journal article" date="2019" name="Int. J. Syst. Evol. Microbiol.">
        <title>The Global Catalogue of Microorganisms (GCM) 10K type strain sequencing project: providing services to taxonomists for standard genome sequencing and annotation.</title>
        <authorList>
            <consortium name="The Broad Institute Genomics Platform"/>
            <consortium name="The Broad Institute Genome Sequencing Center for Infectious Disease"/>
            <person name="Wu L."/>
            <person name="Ma J."/>
        </authorList>
    </citation>
    <scope>NUCLEOTIDE SEQUENCE [LARGE SCALE GENOMIC DNA]</scope>
    <source>
        <strain evidence="9">CCM 8896</strain>
    </source>
</reference>
<keyword evidence="3" id="KW-0717">Septation</keyword>
<keyword evidence="9" id="KW-1185">Reference proteome</keyword>
<dbReference type="Gene3D" id="2.160.20.70">
    <property type="match status" value="1"/>
</dbReference>
<evidence type="ECO:0000256" key="3">
    <source>
        <dbReference type="ARBA" id="ARBA00023210"/>
    </source>
</evidence>